<dbReference type="eggNOG" id="ENOG502RY0X">
    <property type="taxonomic scope" value="Eukaryota"/>
</dbReference>
<evidence type="ECO:0000313" key="4">
    <source>
        <dbReference type="Proteomes" id="UP000054988"/>
    </source>
</evidence>
<sequence length="339" mass="37068">MTSSSSQGGIVVFGIGLETDMVACQTAIYICIAFYTTSKLLIYCLLSEKARVVWSPSLGSSRFRSPIYTLSMVMVAVYAGVIVLAVIGRVHFWRDDGVCVIGLKAYSSIPLLSYDAWINIFLNGLFLWPLLRSHKMSPAIKLVALRTLVASAAALTTSLINIAVLTSFEGHQLGWVCLGSCGLDVTLNAVAIYWATRRSSASISNSSEAVSRREGYESTQTLSKCSELVFAHGTQLTTQFATRDLSTSVPPMPESSILEISCSRPRPPSPIKDGSRDNFTTRMALVNESLRVSRSFTGVNPSILHIPDDRLFLSPRQSDTEGHASYAPRRYQSYLNTTP</sequence>
<name>A0A0W0FVA8_MONRR</name>
<dbReference type="Proteomes" id="UP000054988">
    <property type="component" value="Unassembled WGS sequence"/>
</dbReference>
<proteinExistence type="predicted"/>
<evidence type="ECO:0008006" key="5">
    <source>
        <dbReference type="Google" id="ProtNLM"/>
    </source>
</evidence>
<comment type="caution">
    <text evidence="3">The sequence shown here is derived from an EMBL/GenBank/DDBJ whole genome shotgun (WGS) entry which is preliminary data.</text>
</comment>
<accession>A0A0W0FVA8</accession>
<feature type="transmembrane region" description="Helical" evidence="2">
    <location>
        <begin position="27"/>
        <end position="46"/>
    </location>
</feature>
<feature type="transmembrane region" description="Helical" evidence="2">
    <location>
        <begin position="67"/>
        <end position="92"/>
    </location>
</feature>
<dbReference type="AlphaFoldDB" id="A0A0W0FVA8"/>
<feature type="transmembrane region" description="Helical" evidence="2">
    <location>
        <begin position="112"/>
        <end position="131"/>
    </location>
</feature>
<protein>
    <recommendedName>
        <fullName evidence="5">Transmembrane protein</fullName>
    </recommendedName>
</protein>
<feature type="region of interest" description="Disordered" evidence="1">
    <location>
        <begin position="258"/>
        <end position="277"/>
    </location>
</feature>
<evidence type="ECO:0000256" key="2">
    <source>
        <dbReference type="SAM" id="Phobius"/>
    </source>
</evidence>
<feature type="region of interest" description="Disordered" evidence="1">
    <location>
        <begin position="315"/>
        <end position="339"/>
    </location>
</feature>
<keyword evidence="2" id="KW-1133">Transmembrane helix</keyword>
<dbReference type="PANTHER" id="PTHR38848">
    <property type="entry name" value="G-PROTEIN COUPLED RECEPTORS FAMILY 3 PROFILE DOMAIN-CONTAINING PROTEIN"/>
    <property type="match status" value="1"/>
</dbReference>
<reference evidence="3 4" key="1">
    <citation type="submission" date="2015-12" db="EMBL/GenBank/DDBJ databases">
        <title>Draft genome sequence of Moniliophthora roreri, the causal agent of frosty pod rot of cacao.</title>
        <authorList>
            <person name="Aime M.C."/>
            <person name="Diaz-Valderrama J.R."/>
            <person name="Kijpornyongpan T."/>
            <person name="Phillips-Mora W."/>
        </authorList>
    </citation>
    <scope>NUCLEOTIDE SEQUENCE [LARGE SCALE GENOMIC DNA]</scope>
    <source>
        <strain evidence="3 4">MCA 2952</strain>
    </source>
</reference>
<keyword evidence="2" id="KW-0472">Membrane</keyword>
<dbReference type="EMBL" id="LATX01001597">
    <property type="protein sequence ID" value="KTB40212.1"/>
    <property type="molecule type" value="Genomic_DNA"/>
</dbReference>
<feature type="transmembrane region" description="Helical" evidence="2">
    <location>
        <begin position="143"/>
        <end position="167"/>
    </location>
</feature>
<dbReference type="PANTHER" id="PTHR38848:SF3">
    <property type="entry name" value="G-PROTEIN COUPLED RECEPTORS FAMILY 3 PROFILE DOMAIN-CONTAINING PROTEIN"/>
    <property type="match status" value="1"/>
</dbReference>
<gene>
    <name evidence="3" type="ORF">WG66_7199</name>
</gene>
<organism evidence="3 4">
    <name type="scientific">Moniliophthora roreri</name>
    <name type="common">Frosty pod rot fungus</name>
    <name type="synonym">Monilia roreri</name>
    <dbReference type="NCBI Taxonomy" id="221103"/>
    <lineage>
        <taxon>Eukaryota</taxon>
        <taxon>Fungi</taxon>
        <taxon>Dikarya</taxon>
        <taxon>Basidiomycota</taxon>
        <taxon>Agaricomycotina</taxon>
        <taxon>Agaricomycetes</taxon>
        <taxon>Agaricomycetidae</taxon>
        <taxon>Agaricales</taxon>
        <taxon>Marasmiineae</taxon>
        <taxon>Marasmiaceae</taxon>
        <taxon>Moniliophthora</taxon>
    </lineage>
</organism>
<evidence type="ECO:0000256" key="1">
    <source>
        <dbReference type="SAM" id="MobiDB-lite"/>
    </source>
</evidence>
<evidence type="ECO:0000313" key="3">
    <source>
        <dbReference type="EMBL" id="KTB40212.1"/>
    </source>
</evidence>
<keyword evidence="2" id="KW-0812">Transmembrane</keyword>